<dbReference type="Proteomes" id="UP000325797">
    <property type="component" value="Chromosome"/>
</dbReference>
<dbReference type="EMBL" id="CP042582">
    <property type="protein sequence ID" value="QEX24201.1"/>
    <property type="molecule type" value="Genomic_DNA"/>
</dbReference>
<dbReference type="InterPro" id="IPR027705">
    <property type="entry name" value="Flotillin_fam"/>
</dbReference>
<dbReference type="InterPro" id="IPR031905">
    <property type="entry name" value="Flotillin_C"/>
</dbReference>
<dbReference type="CDD" id="cd03399">
    <property type="entry name" value="SPFH_flotillin"/>
    <property type="match status" value="1"/>
</dbReference>
<keyword evidence="7" id="KW-0812">Transmembrane</keyword>
<evidence type="ECO:0000256" key="3">
    <source>
        <dbReference type="ARBA" id="ARBA00007161"/>
    </source>
</evidence>
<evidence type="ECO:0000313" key="9">
    <source>
        <dbReference type="EMBL" id="QEX24201.1"/>
    </source>
</evidence>
<keyword evidence="10" id="KW-1185">Reference proteome</keyword>
<evidence type="ECO:0000256" key="2">
    <source>
        <dbReference type="ARBA" id="ARBA00004236"/>
    </source>
</evidence>
<sequence length="557" mass="62328">MSGETLGWIVFWVIVIAILIAIGIWAMNRLYRRSSKETSFVRTGLGGQKVVVNGGAFVLPIVHEVTPVNMNTLRLEVRRGRDSALITKDRMRVDVVAEFYVRAQAQPAAIAAAAQTLGRRTMQPESLKELVEGKFIDALRSVAAEMTMEHLHEKRGEYVKRVRQAVAEDLLQNGLELESVSLTGLDQTNMEFFNPSNAFDAEGLTRLTEEIERRKKIRNDIEQDTLVQIRNKNLEAERVQLDIDRESEYARLEQQREVETRRAAQQADLARERAVRERESEEARIQSRLEIERARIAQERALDEERIVRERETQRLEVERRKALELAEQERAIAIAAKSKTQSEAQAEAELARAKAVAAEEKVFSARETEIAERRKQIEVIAAQQEAEREGIRVRLQAEAERAAAADQAAAARMLAEGEAESDKIRALAAKLRYEIEAEGKRMMNESLNVLSPEARASEARLRIIDRIEGIIRESVKPMENIEGIKILHVDGLGGGGSGPVAGGEAPQNFADSVVNSALRYRAQAPLVDTLLKEIGLQGGDIGQVAKMLEKAGPKEK</sequence>
<keyword evidence="6" id="KW-0175">Coiled coil</keyword>
<dbReference type="PANTHER" id="PTHR13806:SF31">
    <property type="entry name" value="FLOTILLIN-LIKE PROTEIN 1-RELATED"/>
    <property type="match status" value="1"/>
</dbReference>
<gene>
    <name evidence="9" type="primary">yqiK</name>
    <name evidence="9" type="ORF">FRZ61_41420</name>
</gene>
<reference evidence="9 10" key="1">
    <citation type="submission" date="2019-08" db="EMBL/GenBank/DDBJ databases">
        <title>Hyperibacter terrae gen. nov., sp. nov. and Hyperibacter viscosus sp. nov., two new members in the family Rhodospirillaceae isolated from the rhizosphere of Hypericum perforatum.</title>
        <authorList>
            <person name="Noviana Z."/>
        </authorList>
    </citation>
    <scope>NUCLEOTIDE SEQUENCE [LARGE SCALE GENOMIC DNA]</scope>
    <source>
        <strain evidence="9 10">R5959</strain>
    </source>
</reference>
<dbReference type="Pfam" id="PF01145">
    <property type="entry name" value="Band_7"/>
    <property type="match status" value="1"/>
</dbReference>
<keyword evidence="7" id="KW-1133">Transmembrane helix</keyword>
<keyword evidence="4" id="KW-1003">Cell membrane</keyword>
<feature type="coiled-coil region" evidence="6">
    <location>
        <begin position="309"/>
        <end position="362"/>
    </location>
</feature>
<dbReference type="SMART" id="SM00244">
    <property type="entry name" value="PHB"/>
    <property type="match status" value="1"/>
</dbReference>
<comment type="similarity">
    <text evidence="3">Belongs to the band 7/mec-2 family. Flotillin subfamily.</text>
</comment>
<dbReference type="PANTHER" id="PTHR13806">
    <property type="entry name" value="FLOTILLIN-RELATED"/>
    <property type="match status" value="1"/>
</dbReference>
<dbReference type="InterPro" id="IPR036013">
    <property type="entry name" value="Band_7/SPFH_dom_sf"/>
</dbReference>
<name>A0A5J6N361_9PROT</name>
<dbReference type="SUPFAM" id="SSF117892">
    <property type="entry name" value="Band 7/SPFH domain"/>
    <property type="match status" value="1"/>
</dbReference>
<accession>A0A5J6N361</accession>
<dbReference type="Pfam" id="PF15975">
    <property type="entry name" value="Flot"/>
    <property type="match status" value="1"/>
</dbReference>
<evidence type="ECO:0000256" key="7">
    <source>
        <dbReference type="SAM" id="Phobius"/>
    </source>
</evidence>
<dbReference type="GO" id="GO:0005886">
    <property type="term" value="C:plasma membrane"/>
    <property type="evidence" value="ECO:0007669"/>
    <property type="project" value="UniProtKB-SubCell"/>
</dbReference>
<dbReference type="Gene3D" id="3.30.479.30">
    <property type="entry name" value="Band 7 domain"/>
    <property type="match status" value="1"/>
</dbReference>
<evidence type="ECO:0000313" key="10">
    <source>
        <dbReference type="Proteomes" id="UP000325797"/>
    </source>
</evidence>
<evidence type="ECO:0000259" key="8">
    <source>
        <dbReference type="SMART" id="SM00244"/>
    </source>
</evidence>
<dbReference type="RefSeq" id="WP_151119501.1">
    <property type="nucleotide sequence ID" value="NZ_CP042582.1"/>
</dbReference>
<comment type="subcellular location">
    <subcellularLocation>
        <location evidence="2">Cell membrane</location>
    </subcellularLocation>
    <subcellularLocation>
        <location evidence="1">Membrane</location>
        <topology evidence="1">Single-pass membrane protein</topology>
    </subcellularLocation>
</comment>
<evidence type="ECO:0000256" key="4">
    <source>
        <dbReference type="ARBA" id="ARBA00022475"/>
    </source>
</evidence>
<protein>
    <submittedName>
        <fullName evidence="9">Flotillin</fullName>
    </submittedName>
</protein>
<dbReference type="KEGG" id="hadh:FRZ61_41420"/>
<evidence type="ECO:0000256" key="5">
    <source>
        <dbReference type="ARBA" id="ARBA00023136"/>
    </source>
</evidence>
<feature type="transmembrane region" description="Helical" evidence="7">
    <location>
        <begin position="6"/>
        <end position="27"/>
    </location>
</feature>
<keyword evidence="5 7" id="KW-0472">Membrane</keyword>
<proteinExistence type="inferred from homology"/>
<dbReference type="OrthoDB" id="9815577at2"/>
<feature type="domain" description="Band 7" evidence="8">
    <location>
        <begin position="28"/>
        <end position="197"/>
    </location>
</feature>
<evidence type="ECO:0000256" key="6">
    <source>
        <dbReference type="SAM" id="Coils"/>
    </source>
</evidence>
<organism evidence="9 10">
    <name type="scientific">Hypericibacter adhaerens</name>
    <dbReference type="NCBI Taxonomy" id="2602016"/>
    <lineage>
        <taxon>Bacteria</taxon>
        <taxon>Pseudomonadati</taxon>
        <taxon>Pseudomonadota</taxon>
        <taxon>Alphaproteobacteria</taxon>
        <taxon>Rhodospirillales</taxon>
        <taxon>Dongiaceae</taxon>
        <taxon>Hypericibacter</taxon>
    </lineage>
</organism>
<dbReference type="AlphaFoldDB" id="A0A5J6N361"/>
<dbReference type="InterPro" id="IPR001107">
    <property type="entry name" value="Band_7"/>
</dbReference>
<evidence type="ECO:0000256" key="1">
    <source>
        <dbReference type="ARBA" id="ARBA00004167"/>
    </source>
</evidence>